<keyword evidence="2" id="KW-1185">Reference proteome</keyword>
<dbReference type="KEGG" id="scia:HUG15_20635"/>
<proteinExistence type="predicted"/>
<reference evidence="1 2" key="1">
    <citation type="submission" date="2020-06" db="EMBL/GenBank/DDBJ databases">
        <title>Genomic analysis of Salicibibacter sp. NKC5-3.</title>
        <authorList>
            <person name="Oh Y.J."/>
        </authorList>
    </citation>
    <scope>NUCLEOTIDE SEQUENCE [LARGE SCALE GENOMIC DNA]</scope>
    <source>
        <strain evidence="1 2">NKC5-3</strain>
    </source>
</reference>
<protein>
    <submittedName>
        <fullName evidence="1">Uncharacterized protein</fullName>
    </submittedName>
</protein>
<organism evidence="1 2">
    <name type="scientific">Salicibibacter cibarius</name>
    <dbReference type="NCBI Taxonomy" id="2743000"/>
    <lineage>
        <taxon>Bacteria</taxon>
        <taxon>Bacillati</taxon>
        <taxon>Bacillota</taxon>
        <taxon>Bacilli</taxon>
        <taxon>Bacillales</taxon>
        <taxon>Bacillaceae</taxon>
        <taxon>Salicibibacter</taxon>
    </lineage>
</organism>
<evidence type="ECO:0000313" key="1">
    <source>
        <dbReference type="EMBL" id="QQK77751.1"/>
    </source>
</evidence>
<dbReference type="RefSeq" id="WP_200125399.1">
    <property type="nucleotide sequence ID" value="NZ_CP054705.1"/>
</dbReference>
<dbReference type="Proteomes" id="UP000595823">
    <property type="component" value="Chromosome"/>
</dbReference>
<name>A0A7T6Z6L0_9BACI</name>
<accession>A0A7T6Z6L0</accession>
<gene>
    <name evidence="1" type="ORF">HUG15_20635</name>
</gene>
<dbReference type="EMBL" id="CP054705">
    <property type="protein sequence ID" value="QQK77751.1"/>
    <property type="molecule type" value="Genomic_DNA"/>
</dbReference>
<evidence type="ECO:0000313" key="2">
    <source>
        <dbReference type="Proteomes" id="UP000595823"/>
    </source>
</evidence>
<sequence>MNCYFNHDKSGEAQSDEPLGKIINALLEGMDVIVNDIYGGFSEQLLELTRDELLILEQENLIQTDEYLNALSKIHISNEPSFRTCKSNNALVLTLNFSWKVEQLINENLTS</sequence>
<dbReference type="AlphaFoldDB" id="A0A7T6Z6L0"/>